<reference evidence="5 6" key="1">
    <citation type="submission" date="2020-08" db="EMBL/GenBank/DDBJ databases">
        <title>A Genomic Blueprint of the Chicken Gut Microbiome.</title>
        <authorList>
            <person name="Gilroy R."/>
            <person name="Ravi A."/>
            <person name="Getino M."/>
            <person name="Pursley I."/>
            <person name="Horton D.L."/>
            <person name="Alikhan N.-F."/>
            <person name="Baker D."/>
            <person name="Gharbi K."/>
            <person name="Hall N."/>
            <person name="Watson M."/>
            <person name="Adriaenssens E.M."/>
            <person name="Foster-Nyarko E."/>
            <person name="Jarju S."/>
            <person name="Secka A."/>
            <person name="Antonio M."/>
            <person name="Oren A."/>
            <person name="Chaudhuri R."/>
            <person name="La Ragione R.M."/>
            <person name="Hildebrand F."/>
            <person name="Pallen M.J."/>
        </authorList>
    </citation>
    <scope>NUCLEOTIDE SEQUENCE [LARGE SCALE GENOMIC DNA]</scope>
    <source>
        <strain evidence="5 6">Sa1YVA5</strain>
    </source>
</reference>
<protein>
    <submittedName>
        <fullName evidence="5">VWA domain-containing protein</fullName>
    </submittedName>
</protein>
<keyword evidence="2" id="KW-0812">Transmembrane</keyword>
<dbReference type="InterPro" id="IPR002035">
    <property type="entry name" value="VWF_A"/>
</dbReference>
<feature type="region of interest" description="Disordered" evidence="1">
    <location>
        <begin position="816"/>
        <end position="889"/>
    </location>
</feature>
<dbReference type="Proteomes" id="UP000650224">
    <property type="component" value="Unassembled WGS sequence"/>
</dbReference>
<dbReference type="PROSITE" id="PS50234">
    <property type="entry name" value="VWFA"/>
    <property type="match status" value="1"/>
</dbReference>
<dbReference type="RefSeq" id="WP_191733038.1">
    <property type="nucleotide sequence ID" value="NZ_JACSPR010000003.1"/>
</dbReference>
<feature type="transmembrane region" description="Helical" evidence="2">
    <location>
        <begin position="634"/>
        <end position="657"/>
    </location>
</feature>
<sequence length="889" mass="91664">MRLFNLRPLRLASTVAVTALAIGITAPGALAQNGAQNPGLSPAAERSLSDFGACLSANRQADILFVLDESGSLTGSGTDTATDPDHLRVDATRDLVKQFEVLANDLNADIDIKLAGFGREYRSDPATYGDWIPVAEGAEVLDDPITGFRDRANDSFTSYGAAFDGMLSEFARHSDSGSCKATLFFTDGLLTVEGSAEDDLAARQAVCSPGSQIGDLRRAGISLFSVGLMPQGSDTPEELLRRISEDDTCVPGTTANGAFFNAGTDPAALFSAFRNIIPSPGGVESVQDLQSPFSFILDNSIDPVRISGQPTSKFAEGAITPTLTSPQGETIDLTEGTHTLGDTTVSVTTVEGLPGMFDGTMELSDNGDWAGEWIFSYRTADNIEGAYEASIQIAPGLSLVVAELTDGGDTGLSSADSLTVSLQDSEGDTRAVAGAAELTAQLTDATGAVYDLGPAQSISSGSAMIPLDSLDRPVTGDLTLTANITTQGVDNTPGTTLSPITATYPVTVTPVNMPRIPGSINADLESTETTLTVPVTGPGAVWIEEGELAGEQSVLPTGVDSLALASPHNSPDTALQLAEGESGSLELTLTANELADGPVVVNPTLHLISAEGDTDEAVTIPLDGSMRAPVSASAFSLALIIALLLALLIPLGLLYLMKYVSGTIPRKPGVHAIAIPVTISNGRLLRRDTGGDFTADFDEVVLGTPRVTSSGRSINLAGHQVQVVMGANPFTPTQAVVQSSPSVAADGSEKNGQAVLPLAVHNQWFAVGAPGGSSQPADQGTIVLAVDEFTSREQFRNLIRDINSRGEDRLRKALALSPDTPASGGGVNPASTSAPTGHDGDGWSTGWDGPTSNASAPPSGWSDAGGDSAPGWGTPEPGAGNPYRNPPTP</sequence>
<keyword evidence="2" id="KW-1133">Transmembrane helix</keyword>
<evidence type="ECO:0000256" key="2">
    <source>
        <dbReference type="SAM" id="Phobius"/>
    </source>
</evidence>
<evidence type="ECO:0000259" key="4">
    <source>
        <dbReference type="PROSITE" id="PS50234"/>
    </source>
</evidence>
<feature type="chain" id="PRO_5034098079" evidence="3">
    <location>
        <begin position="32"/>
        <end position="889"/>
    </location>
</feature>
<keyword evidence="2" id="KW-0472">Membrane</keyword>
<dbReference type="Gene3D" id="3.40.50.410">
    <property type="entry name" value="von Willebrand factor, type A domain"/>
    <property type="match status" value="1"/>
</dbReference>
<name>A0A8I0LH20_9CORY</name>
<feature type="domain" description="VWFA" evidence="4">
    <location>
        <begin position="62"/>
        <end position="276"/>
    </location>
</feature>
<gene>
    <name evidence="5" type="ORF">H9627_05635</name>
</gene>
<evidence type="ECO:0000313" key="5">
    <source>
        <dbReference type="EMBL" id="MBD8029810.1"/>
    </source>
</evidence>
<keyword evidence="3" id="KW-0732">Signal</keyword>
<evidence type="ECO:0000256" key="1">
    <source>
        <dbReference type="SAM" id="MobiDB-lite"/>
    </source>
</evidence>
<accession>A0A8I0LH20</accession>
<dbReference type="EMBL" id="JACSPR010000003">
    <property type="protein sequence ID" value="MBD8029810.1"/>
    <property type="molecule type" value="Genomic_DNA"/>
</dbReference>
<dbReference type="InterPro" id="IPR036465">
    <property type="entry name" value="vWFA_dom_sf"/>
</dbReference>
<evidence type="ECO:0000256" key="3">
    <source>
        <dbReference type="SAM" id="SignalP"/>
    </source>
</evidence>
<dbReference type="CDD" id="cd00198">
    <property type="entry name" value="vWFA"/>
    <property type="match status" value="1"/>
</dbReference>
<keyword evidence="6" id="KW-1185">Reference proteome</keyword>
<feature type="signal peptide" evidence="3">
    <location>
        <begin position="1"/>
        <end position="31"/>
    </location>
</feature>
<evidence type="ECO:0000313" key="6">
    <source>
        <dbReference type="Proteomes" id="UP000650224"/>
    </source>
</evidence>
<organism evidence="5 6">
    <name type="scientific">Corynebacterium gallinarum</name>
    <dbReference type="NCBI Taxonomy" id="2762214"/>
    <lineage>
        <taxon>Bacteria</taxon>
        <taxon>Bacillati</taxon>
        <taxon>Actinomycetota</taxon>
        <taxon>Actinomycetes</taxon>
        <taxon>Mycobacteriales</taxon>
        <taxon>Corynebacteriaceae</taxon>
        <taxon>Corynebacterium</taxon>
    </lineage>
</organism>
<proteinExistence type="predicted"/>
<comment type="caution">
    <text evidence="5">The sequence shown here is derived from an EMBL/GenBank/DDBJ whole genome shotgun (WGS) entry which is preliminary data.</text>
</comment>
<dbReference type="AlphaFoldDB" id="A0A8I0LH20"/>
<dbReference type="SUPFAM" id="SSF53300">
    <property type="entry name" value="vWA-like"/>
    <property type="match status" value="1"/>
</dbReference>